<evidence type="ECO:0000256" key="8">
    <source>
        <dbReference type="SAM" id="MobiDB-lite"/>
    </source>
</evidence>
<proteinExistence type="inferred from homology"/>
<evidence type="ECO:0000256" key="3">
    <source>
        <dbReference type="ARBA" id="ARBA00022630"/>
    </source>
</evidence>
<evidence type="ECO:0000256" key="6">
    <source>
        <dbReference type="ARBA" id="ARBA00023002"/>
    </source>
</evidence>
<dbReference type="Pfam" id="PF01565">
    <property type="entry name" value="FAD_binding_4"/>
    <property type="match status" value="1"/>
</dbReference>
<dbReference type="Pfam" id="PF02754">
    <property type="entry name" value="CCG"/>
    <property type="match status" value="1"/>
</dbReference>
<dbReference type="SUPFAM" id="SSF56176">
    <property type="entry name" value="FAD-binding/transporter-associated domain-like"/>
    <property type="match status" value="1"/>
</dbReference>
<feature type="domain" description="FAD-binding PCMH-type" evidence="10">
    <location>
        <begin position="65"/>
        <end position="297"/>
    </location>
</feature>
<dbReference type="Gene3D" id="3.30.70.2740">
    <property type="match status" value="1"/>
</dbReference>
<keyword evidence="4" id="KW-0274">FAD</keyword>
<dbReference type="InterPro" id="IPR004113">
    <property type="entry name" value="FAD-bd_oxidored_4_C"/>
</dbReference>
<evidence type="ECO:0000256" key="5">
    <source>
        <dbReference type="ARBA" id="ARBA00022946"/>
    </source>
</evidence>
<evidence type="ECO:0000256" key="1">
    <source>
        <dbReference type="ARBA" id="ARBA00001974"/>
    </source>
</evidence>
<accession>A0A1I6TJN8</accession>
<dbReference type="InterPro" id="IPR004017">
    <property type="entry name" value="Cys_rich_dom"/>
</dbReference>
<dbReference type="InterPro" id="IPR016169">
    <property type="entry name" value="FAD-bd_PCMH_sub2"/>
</dbReference>
<dbReference type="EC" id="1.1.2.4" evidence="7"/>
<dbReference type="InterPro" id="IPR036318">
    <property type="entry name" value="FAD-bd_PCMH-like_sf"/>
</dbReference>
<dbReference type="GO" id="GO:0071949">
    <property type="term" value="F:FAD binding"/>
    <property type="evidence" value="ECO:0007669"/>
    <property type="project" value="InterPro"/>
</dbReference>
<dbReference type="EMBL" id="FOZS01000003">
    <property type="protein sequence ID" value="SFS89371.1"/>
    <property type="molecule type" value="Genomic_DNA"/>
</dbReference>
<dbReference type="InterPro" id="IPR016167">
    <property type="entry name" value="FAD-bd_PCMH_sub1"/>
</dbReference>
<dbReference type="InterPro" id="IPR016166">
    <property type="entry name" value="FAD-bd_PCMH"/>
</dbReference>
<evidence type="ECO:0000259" key="10">
    <source>
        <dbReference type="PROSITE" id="PS51387"/>
    </source>
</evidence>
<feature type="region of interest" description="Disordered" evidence="8">
    <location>
        <begin position="376"/>
        <end position="405"/>
    </location>
</feature>
<dbReference type="PANTHER" id="PTHR11748:SF111">
    <property type="entry name" value="D-LACTATE DEHYDROGENASE, MITOCHONDRIAL-RELATED"/>
    <property type="match status" value="1"/>
</dbReference>
<feature type="domain" description="4Fe-4S ferredoxin-type" evidence="9">
    <location>
        <begin position="662"/>
        <end position="693"/>
    </location>
</feature>
<dbReference type="Gene3D" id="3.30.43.10">
    <property type="entry name" value="Uridine Diphospho-n-acetylenolpyruvylglucosamine Reductase, domain 2"/>
    <property type="match status" value="1"/>
</dbReference>
<dbReference type="PROSITE" id="PS51387">
    <property type="entry name" value="FAD_PCMH"/>
    <property type="match status" value="1"/>
</dbReference>
<keyword evidence="3" id="KW-0285">Flavoprotein</keyword>
<dbReference type="PROSITE" id="PS00198">
    <property type="entry name" value="4FE4S_FER_1"/>
    <property type="match status" value="1"/>
</dbReference>
<dbReference type="GO" id="GO:0008720">
    <property type="term" value="F:D-lactate dehydrogenase (NAD+) activity"/>
    <property type="evidence" value="ECO:0007669"/>
    <property type="project" value="TreeGrafter"/>
</dbReference>
<sequence length="1029" mass="111215">MTTSPNTTLDDGTATPSTDSRASYEHVSADVERPGLVSDIRGRIDGDVRFDTYTRNLYATDASAYEQTPIGVVFPATTDDVATVVSYCASREIPVLPRGGGTSLAGQAVNEAVVLDFTRHMDGILSVSPEDERARVQAGTVLEDLNETLAPHDLKFAPDPAAGNRSAIGGAIGNNSTGAHSLVYGKTDAYIEECEAVFADGTVTTLGETSVDEIRREADPDGDLLERVYAQITTILDDQAETVRDRFPDLKRNVSGYNYDVLVEEAETGTVNLARLLAGSEGTLAVVTAATVSLEPVPETKSVSLLFYESVLEAVTDVQYVLEHEPAAVELIDDVLLGLARNTAEFEEAASLVPADAEAALLVEFYADDDDDGRDQTAGLLADRVPKGADEAANAPPSDRPRTDDNIAFEGLEAHEKGKRKMFWTLRKAGLPILLSRTSDEKHISFIEDCAVPPEHLPEFVERFQALLAEKDRDDDAAFYAHAGPGVLHVRPLVNTKADRDREDMRAIADEVTDMVVEFGGSVSGEHGDGRARTQWNHKLYGDELWQSFRDLKTAFDPDWLLNPGNVCGDHDMTEHLRYDEDYTYDAGLEPSLNWENENGMQGMVELCHGCGGCRGSQDTTGGVMCPTYRAADEEITATRGRANLLRQAMSGDLPDDPTDDEFAEEVLDLCIGCKGCARDCPSEVDMAKLKTEVMHARHQEQGAGLRDKLFANFDSLAALGSKFAPVSNLAQSIPGSQLLAEKTVGIARERSLPTFQRETVQDWFDARGGPQVPAANATRKAVFFVDTYTNYVHPEVGKAAVTVLEAAGVRVELADRTGSGRPPLSKGFIDIARDAMEKNVAELAPRVRDGWDVVLVEPSDAVMFQSDALDLLSGDRVSSVAANSYGICEYVDQFRLDDHVDWDAPADSLAYHGHCHQKAVKKDHHAVGALRRAGYDVDPLDSGCCGMAGTFGYESEHYSMSTSIADILLEQIDASDAAVVTAPGTSCRTQLDDSDLDPVPASSSLAGSELEGSTPPTPIELLAHAIDR</sequence>
<evidence type="ECO:0000313" key="12">
    <source>
        <dbReference type="Proteomes" id="UP000199199"/>
    </source>
</evidence>
<dbReference type="InterPro" id="IPR016164">
    <property type="entry name" value="FAD-linked_Oxase-like_C"/>
</dbReference>
<dbReference type="PANTHER" id="PTHR11748">
    <property type="entry name" value="D-LACTATE DEHYDROGENASE"/>
    <property type="match status" value="1"/>
</dbReference>
<evidence type="ECO:0000256" key="7">
    <source>
        <dbReference type="ARBA" id="ARBA00038897"/>
    </source>
</evidence>
<keyword evidence="5" id="KW-0809">Transit peptide</keyword>
<comment type="similarity">
    <text evidence="2">Belongs to the FAD-binding oxidoreductase/transferase type 4 family.</text>
</comment>
<comment type="cofactor">
    <cofactor evidence="1">
        <name>FAD</name>
        <dbReference type="ChEBI" id="CHEBI:57692"/>
    </cofactor>
</comment>
<dbReference type="OrthoDB" id="2837at2157"/>
<dbReference type="InterPro" id="IPR006094">
    <property type="entry name" value="Oxid_FAD_bind_N"/>
</dbReference>
<dbReference type="PROSITE" id="PS51379">
    <property type="entry name" value="4FE4S_FER_2"/>
    <property type="match status" value="1"/>
</dbReference>
<dbReference type="GO" id="GO:1903457">
    <property type="term" value="P:lactate catabolic process"/>
    <property type="evidence" value="ECO:0007669"/>
    <property type="project" value="TreeGrafter"/>
</dbReference>
<feature type="compositionally biased region" description="Low complexity" evidence="8">
    <location>
        <begin position="1002"/>
        <end position="1014"/>
    </location>
</feature>
<keyword evidence="12" id="KW-1185">Reference proteome</keyword>
<evidence type="ECO:0000256" key="2">
    <source>
        <dbReference type="ARBA" id="ARBA00008000"/>
    </source>
</evidence>
<feature type="region of interest" description="Disordered" evidence="8">
    <location>
        <begin position="987"/>
        <end position="1019"/>
    </location>
</feature>
<dbReference type="GO" id="GO:0004458">
    <property type="term" value="F:D-lactate dehydrogenase (cytochrome) activity"/>
    <property type="evidence" value="ECO:0007669"/>
    <property type="project" value="UniProtKB-EC"/>
</dbReference>
<evidence type="ECO:0000259" key="9">
    <source>
        <dbReference type="PROSITE" id="PS51379"/>
    </source>
</evidence>
<feature type="compositionally biased region" description="Polar residues" evidence="8">
    <location>
        <begin position="1"/>
        <end position="21"/>
    </location>
</feature>
<dbReference type="SUPFAM" id="SSF55103">
    <property type="entry name" value="FAD-linked oxidases, C-terminal domain"/>
    <property type="match status" value="1"/>
</dbReference>
<dbReference type="InterPro" id="IPR017900">
    <property type="entry name" value="4Fe4S_Fe_S_CS"/>
</dbReference>
<protein>
    <recommendedName>
        <fullName evidence="7">D-lactate dehydrogenase (cytochrome)</fullName>
        <ecNumber evidence="7">1.1.2.4</ecNumber>
    </recommendedName>
</protein>
<dbReference type="Pfam" id="PF13183">
    <property type="entry name" value="Fer4_8"/>
    <property type="match status" value="1"/>
</dbReference>
<name>A0A1I6TJN8_9EURY</name>
<organism evidence="11 12">
    <name type="scientific">Halostagnicola kamekurae</name>
    <dbReference type="NCBI Taxonomy" id="619731"/>
    <lineage>
        <taxon>Archaea</taxon>
        <taxon>Methanobacteriati</taxon>
        <taxon>Methanobacteriota</taxon>
        <taxon>Stenosarchaea group</taxon>
        <taxon>Halobacteria</taxon>
        <taxon>Halobacteriales</taxon>
        <taxon>Natrialbaceae</taxon>
        <taxon>Halostagnicola</taxon>
    </lineage>
</organism>
<dbReference type="SUPFAM" id="SSF46548">
    <property type="entry name" value="alpha-helical ferredoxin"/>
    <property type="match status" value="1"/>
</dbReference>
<dbReference type="AlphaFoldDB" id="A0A1I6TJN8"/>
<dbReference type="RefSeq" id="WP_092905877.1">
    <property type="nucleotide sequence ID" value="NZ_FOZS01000003.1"/>
</dbReference>
<dbReference type="Pfam" id="PF02913">
    <property type="entry name" value="FAD-oxidase_C"/>
    <property type="match status" value="1"/>
</dbReference>
<evidence type="ECO:0000256" key="4">
    <source>
        <dbReference type="ARBA" id="ARBA00022827"/>
    </source>
</evidence>
<reference evidence="12" key="1">
    <citation type="submission" date="2016-10" db="EMBL/GenBank/DDBJ databases">
        <authorList>
            <person name="Varghese N."/>
            <person name="Submissions S."/>
        </authorList>
    </citation>
    <scope>NUCLEOTIDE SEQUENCE [LARGE SCALE GENOMIC DNA]</scope>
    <source>
        <strain evidence="12">DSM 22427</strain>
    </source>
</reference>
<dbReference type="Gene3D" id="3.30.465.10">
    <property type="match status" value="1"/>
</dbReference>
<feature type="region of interest" description="Disordered" evidence="8">
    <location>
        <begin position="1"/>
        <end position="26"/>
    </location>
</feature>
<dbReference type="Proteomes" id="UP000199199">
    <property type="component" value="Unassembled WGS sequence"/>
</dbReference>
<keyword evidence="6" id="KW-0560">Oxidoreductase</keyword>
<evidence type="ECO:0000313" key="11">
    <source>
        <dbReference type="EMBL" id="SFS89371.1"/>
    </source>
</evidence>
<gene>
    <name evidence="11" type="ORF">SAMN04488556_3167</name>
</gene>
<dbReference type="InterPro" id="IPR017896">
    <property type="entry name" value="4Fe4S_Fe-S-bd"/>
</dbReference>